<keyword evidence="4" id="KW-1185">Reference proteome</keyword>
<dbReference type="SUPFAM" id="SSF55874">
    <property type="entry name" value="ATPase domain of HSP90 chaperone/DNA topoisomerase II/histidine kinase"/>
    <property type="match status" value="1"/>
</dbReference>
<evidence type="ECO:0000256" key="1">
    <source>
        <dbReference type="SAM" id="Phobius"/>
    </source>
</evidence>
<evidence type="ECO:0000313" key="3">
    <source>
        <dbReference type="EMBL" id="GAA4650930.1"/>
    </source>
</evidence>
<keyword evidence="1" id="KW-0472">Membrane</keyword>
<dbReference type="Gene3D" id="3.30.565.10">
    <property type="entry name" value="Histidine kinase-like ATPase, C-terminal domain"/>
    <property type="match status" value="1"/>
</dbReference>
<feature type="transmembrane region" description="Helical" evidence="1">
    <location>
        <begin position="128"/>
        <end position="148"/>
    </location>
</feature>
<dbReference type="Proteomes" id="UP001500604">
    <property type="component" value="Unassembled WGS sequence"/>
</dbReference>
<accession>A0ABP8V7B3</accession>
<evidence type="ECO:0000313" key="4">
    <source>
        <dbReference type="Proteomes" id="UP001500604"/>
    </source>
</evidence>
<dbReference type="RefSeq" id="WP_345197207.1">
    <property type="nucleotide sequence ID" value="NZ_BAABFL010000428.1"/>
</dbReference>
<keyword evidence="1" id="KW-0812">Transmembrane</keyword>
<dbReference type="Pfam" id="PF06580">
    <property type="entry name" value="His_kinase"/>
    <property type="match status" value="1"/>
</dbReference>
<feature type="transmembrane region" description="Helical" evidence="1">
    <location>
        <begin position="86"/>
        <end position="108"/>
    </location>
</feature>
<protein>
    <submittedName>
        <fullName evidence="3">Alginate biosynthesis two-component system sensor histidine kinase AlgZ</fullName>
    </submittedName>
</protein>
<feature type="transmembrane region" description="Helical" evidence="1">
    <location>
        <begin position="53"/>
        <end position="74"/>
    </location>
</feature>
<dbReference type="InterPro" id="IPR050640">
    <property type="entry name" value="Bact_2-comp_sensor_kinase"/>
</dbReference>
<gene>
    <name evidence="3" type="primary">algZ</name>
    <name evidence="3" type="ORF">GCM10023116_32130</name>
</gene>
<name>A0ABP8V7B3_9GAMM</name>
<organism evidence="3 4">
    <name type="scientific">Kistimonas scapharcae</name>
    <dbReference type="NCBI Taxonomy" id="1036133"/>
    <lineage>
        <taxon>Bacteria</taxon>
        <taxon>Pseudomonadati</taxon>
        <taxon>Pseudomonadota</taxon>
        <taxon>Gammaproteobacteria</taxon>
        <taxon>Oceanospirillales</taxon>
        <taxon>Endozoicomonadaceae</taxon>
        <taxon>Kistimonas</taxon>
    </lineage>
</organism>
<keyword evidence="3" id="KW-0418">Kinase</keyword>
<sequence>MKHLRSALSQPAEYPDFFLPDLCTPKAVLLLVLVAELFVLVLVLAMPEPGFDWNYLALTSLFVQWIVLVCAALLCRLRRLLARCSIPTITIASLALCVTVTLVFTLGAEYFFYQLEAGLEAAVINDWLLLRNGLIAAIITGILLRYFYLQKELSRQQQAELQARIQSLQSRIHPHFLFNSMNSIASLIHIDPDKAEQVVEDLSDLFRASLAETSVEVPLKQEIELSRRYVNIEKYRFGDRLILQWHIDDLPEDVMIPQLTLQPLLENAIFHGIQPDPAPGAITVEIAYCDNTLAIEISNTMAQDTRHGGANPHTGNSVALGNIAARLEALYGDRARLRTGTETRSDRRWFKAQITYPWPV</sequence>
<proteinExistence type="predicted"/>
<reference evidence="4" key="1">
    <citation type="journal article" date="2019" name="Int. J. Syst. Evol. Microbiol.">
        <title>The Global Catalogue of Microorganisms (GCM) 10K type strain sequencing project: providing services to taxonomists for standard genome sequencing and annotation.</title>
        <authorList>
            <consortium name="The Broad Institute Genomics Platform"/>
            <consortium name="The Broad Institute Genome Sequencing Center for Infectious Disease"/>
            <person name="Wu L."/>
            <person name="Ma J."/>
        </authorList>
    </citation>
    <scope>NUCLEOTIDE SEQUENCE [LARGE SCALE GENOMIC DNA]</scope>
    <source>
        <strain evidence="4">JCM 17805</strain>
    </source>
</reference>
<evidence type="ECO:0000259" key="2">
    <source>
        <dbReference type="Pfam" id="PF06580"/>
    </source>
</evidence>
<dbReference type="InterPro" id="IPR010559">
    <property type="entry name" value="Sig_transdc_His_kin_internal"/>
</dbReference>
<keyword evidence="3" id="KW-0808">Transferase</keyword>
<dbReference type="PANTHER" id="PTHR34220:SF7">
    <property type="entry name" value="SENSOR HISTIDINE KINASE YPDA"/>
    <property type="match status" value="1"/>
</dbReference>
<dbReference type="InterPro" id="IPR036890">
    <property type="entry name" value="HATPase_C_sf"/>
</dbReference>
<keyword evidence="1" id="KW-1133">Transmembrane helix</keyword>
<dbReference type="EMBL" id="BAABFL010000428">
    <property type="protein sequence ID" value="GAA4650930.1"/>
    <property type="molecule type" value="Genomic_DNA"/>
</dbReference>
<feature type="transmembrane region" description="Helical" evidence="1">
    <location>
        <begin position="27"/>
        <end position="47"/>
    </location>
</feature>
<comment type="caution">
    <text evidence="3">The sequence shown here is derived from an EMBL/GenBank/DDBJ whole genome shotgun (WGS) entry which is preliminary data.</text>
</comment>
<dbReference type="GO" id="GO:0016301">
    <property type="term" value="F:kinase activity"/>
    <property type="evidence" value="ECO:0007669"/>
    <property type="project" value="UniProtKB-KW"/>
</dbReference>
<feature type="domain" description="Signal transduction histidine kinase internal region" evidence="2">
    <location>
        <begin position="163"/>
        <end position="241"/>
    </location>
</feature>
<dbReference type="PANTHER" id="PTHR34220">
    <property type="entry name" value="SENSOR HISTIDINE KINASE YPDA"/>
    <property type="match status" value="1"/>
</dbReference>